<name>A0A0G4EG97_VITBC</name>
<evidence type="ECO:0000256" key="1">
    <source>
        <dbReference type="SAM" id="MobiDB-lite"/>
    </source>
</evidence>
<feature type="region of interest" description="Disordered" evidence="1">
    <location>
        <begin position="221"/>
        <end position="258"/>
    </location>
</feature>
<protein>
    <recommendedName>
        <fullName evidence="4">F-box domain-containing protein</fullName>
    </recommendedName>
</protein>
<reference evidence="2 3" key="1">
    <citation type="submission" date="2014-11" db="EMBL/GenBank/DDBJ databases">
        <authorList>
            <person name="Zhu J."/>
            <person name="Qi W."/>
            <person name="Song R."/>
        </authorList>
    </citation>
    <scope>NUCLEOTIDE SEQUENCE [LARGE SCALE GENOMIC DNA]</scope>
</reference>
<evidence type="ECO:0000313" key="2">
    <source>
        <dbReference type="EMBL" id="CEL94478.1"/>
    </source>
</evidence>
<keyword evidence="3" id="KW-1185">Reference proteome</keyword>
<feature type="compositionally biased region" description="Gly residues" evidence="1">
    <location>
        <begin position="140"/>
        <end position="149"/>
    </location>
</feature>
<gene>
    <name evidence="2" type="ORF">Vbra_11569</name>
</gene>
<dbReference type="VEuPathDB" id="CryptoDB:Vbra_11569"/>
<evidence type="ECO:0008006" key="4">
    <source>
        <dbReference type="Google" id="ProtNLM"/>
    </source>
</evidence>
<sequence length="698" mass="76252">MVGLRRRSRICFNAAQDTKDYTHHWLGREEASQYVCLMFIDLLFGWALQERARRHPWTETHRKRGAPWSATRKGSYCVTSVRTQGVRAALENGGRRHAAQHCPRGKPRNGTRGAESGLMDLDSAPMDIDKADSPAASAGEQGGGQGADHGCGSSRELLQQIQSVASQIASDAERADHIIALQSDNATQPDSLAAVRNTLSDTDSALTKGLARIGGKGFRWHSNVNDSRPGGAVVGTATKPQKSTAVSAGDEGESKRRPVDVEPAAAAAAAGGSVDVCGPAERTKKPMKKPKKYGRPCLSGLPEDVFSNMGSFVTTKTAARLAKVNKDIHTMATDETFGVFRHFTMTCDEGESYSKIRDVNKDTKHLGKTQVAHVPWIPPVVPKLLGANKDSIRKITLDFMYGSRTSDAEPIVDLGWRFPALSTLRRPGCIRSEDAASLVRLLRQSPKIERLEADWLIEFDNDQWAKFLDALAKCPFLTTVTGIGIGIDFGCLTQLKDTLNRHWSQPEKKEVPKKLDFVVDASIGVDYGQQVAFTIEAFRRWADDVKCQLDWRPSCESLTIDCSNSDAIAPPAPGLYGEITRQLVADATGIVLKLGGTALHDSWRDKLIFHKARRISIFADEDARTSALIDSIPTWLTERNGATSRCFPAVEHLSMSFFLLSLADLRAASSKLSPLLGGLTSLKSSSEIWSTLLWMVVG</sequence>
<feature type="region of interest" description="Disordered" evidence="1">
    <location>
        <begin position="91"/>
        <end position="152"/>
    </location>
</feature>
<organism evidence="2 3">
    <name type="scientific">Vitrella brassicaformis (strain CCMP3155)</name>
    <dbReference type="NCBI Taxonomy" id="1169540"/>
    <lineage>
        <taxon>Eukaryota</taxon>
        <taxon>Sar</taxon>
        <taxon>Alveolata</taxon>
        <taxon>Colpodellida</taxon>
        <taxon>Vitrellaceae</taxon>
        <taxon>Vitrella</taxon>
    </lineage>
</organism>
<feature type="compositionally biased region" description="Basic residues" evidence="1">
    <location>
        <begin position="95"/>
        <end position="109"/>
    </location>
</feature>
<dbReference type="InParanoid" id="A0A0G4EG97"/>
<dbReference type="Proteomes" id="UP000041254">
    <property type="component" value="Unassembled WGS sequence"/>
</dbReference>
<dbReference type="PhylomeDB" id="A0A0G4EG97"/>
<proteinExistence type="predicted"/>
<dbReference type="EMBL" id="CDMY01000220">
    <property type="protein sequence ID" value="CEL94478.1"/>
    <property type="molecule type" value="Genomic_DNA"/>
</dbReference>
<evidence type="ECO:0000313" key="3">
    <source>
        <dbReference type="Proteomes" id="UP000041254"/>
    </source>
</evidence>
<accession>A0A0G4EG97</accession>
<dbReference type="AlphaFoldDB" id="A0A0G4EG97"/>